<comment type="caution">
    <text evidence="1">The sequence shown here is derived from an EMBL/GenBank/DDBJ whole genome shotgun (WGS) entry which is preliminary data.</text>
</comment>
<reference evidence="1 2" key="1">
    <citation type="submission" date="2019-05" db="EMBL/GenBank/DDBJ databases">
        <title>Another draft genome of Portunus trituberculatus and its Hox gene families provides insights of decapod evolution.</title>
        <authorList>
            <person name="Jeong J.-H."/>
            <person name="Song I."/>
            <person name="Kim S."/>
            <person name="Choi T."/>
            <person name="Kim D."/>
            <person name="Ryu S."/>
            <person name="Kim W."/>
        </authorList>
    </citation>
    <scope>NUCLEOTIDE SEQUENCE [LARGE SCALE GENOMIC DNA]</scope>
    <source>
        <tissue evidence="1">Muscle</tissue>
    </source>
</reference>
<dbReference type="AlphaFoldDB" id="A0A5B7JG71"/>
<dbReference type="EMBL" id="VSRR010089637">
    <property type="protein sequence ID" value="MPC91958.1"/>
    <property type="molecule type" value="Genomic_DNA"/>
</dbReference>
<evidence type="ECO:0000313" key="1">
    <source>
        <dbReference type="EMBL" id="MPC91958.1"/>
    </source>
</evidence>
<proteinExistence type="predicted"/>
<evidence type="ECO:0000313" key="2">
    <source>
        <dbReference type="Proteomes" id="UP000324222"/>
    </source>
</evidence>
<organism evidence="1 2">
    <name type="scientific">Portunus trituberculatus</name>
    <name type="common">Swimming crab</name>
    <name type="synonym">Neptunus trituberculatus</name>
    <dbReference type="NCBI Taxonomy" id="210409"/>
    <lineage>
        <taxon>Eukaryota</taxon>
        <taxon>Metazoa</taxon>
        <taxon>Ecdysozoa</taxon>
        <taxon>Arthropoda</taxon>
        <taxon>Crustacea</taxon>
        <taxon>Multicrustacea</taxon>
        <taxon>Malacostraca</taxon>
        <taxon>Eumalacostraca</taxon>
        <taxon>Eucarida</taxon>
        <taxon>Decapoda</taxon>
        <taxon>Pleocyemata</taxon>
        <taxon>Brachyura</taxon>
        <taxon>Eubrachyura</taxon>
        <taxon>Portunoidea</taxon>
        <taxon>Portunidae</taxon>
        <taxon>Portuninae</taxon>
        <taxon>Portunus</taxon>
    </lineage>
</organism>
<name>A0A5B7JG71_PORTR</name>
<accession>A0A5B7JG71</accession>
<sequence length="67" mass="7066">MSLDIPTLRALTGAMLLPGRDGDGKPEECSLRLGEGGCAGLLTQHSPLHAQPSEGIRGAECGNMYWE</sequence>
<gene>
    <name evidence="1" type="ORF">E2C01_087024</name>
</gene>
<keyword evidence="2" id="KW-1185">Reference proteome</keyword>
<protein>
    <submittedName>
        <fullName evidence="1">Uncharacterized protein</fullName>
    </submittedName>
</protein>
<dbReference type="Proteomes" id="UP000324222">
    <property type="component" value="Unassembled WGS sequence"/>
</dbReference>